<dbReference type="RefSeq" id="WP_353683513.1">
    <property type="nucleotide sequence ID" value="NZ_CP144373.1"/>
</dbReference>
<dbReference type="Pfam" id="PF13529">
    <property type="entry name" value="Peptidase_C39_2"/>
    <property type="match status" value="1"/>
</dbReference>
<proteinExistence type="predicted"/>
<dbReference type="EMBL" id="CP144373">
    <property type="protein sequence ID" value="XCH45972.1"/>
    <property type="molecule type" value="Genomic_DNA"/>
</dbReference>
<gene>
    <name evidence="3" type="ORF">V4D30_06435</name>
</gene>
<dbReference type="AlphaFoldDB" id="A0AAU8GWK9"/>
<feature type="signal peptide" evidence="1">
    <location>
        <begin position="1"/>
        <end position="22"/>
    </location>
</feature>
<dbReference type="InterPro" id="IPR039564">
    <property type="entry name" value="Peptidase_C39-like"/>
</dbReference>
<evidence type="ECO:0000256" key="1">
    <source>
        <dbReference type="SAM" id="SignalP"/>
    </source>
</evidence>
<dbReference type="InterPro" id="IPR005074">
    <property type="entry name" value="Peptidase_C39"/>
</dbReference>
<dbReference type="KEGG" id="taut:V4D30_06435"/>
<reference evidence="3" key="1">
    <citation type="submission" date="2024-01" db="EMBL/GenBank/DDBJ databases">
        <title>The first autotrophic representatives of the genus Thermodesulfovibrio.</title>
        <authorList>
            <person name="Maltseva A.I."/>
            <person name="Elcheninov A.G."/>
            <person name="Kublanov I.V."/>
            <person name="Lebedinsky A.V."/>
            <person name="Frolov E.N."/>
        </authorList>
    </citation>
    <scope>NUCLEOTIDE SEQUENCE</scope>
    <source>
        <strain evidence="3">3907-1M</strain>
    </source>
</reference>
<keyword evidence="1" id="KW-0732">Signal</keyword>
<evidence type="ECO:0000313" key="3">
    <source>
        <dbReference type="EMBL" id="XCH45972.1"/>
    </source>
</evidence>
<protein>
    <submittedName>
        <fullName evidence="3">C39 family peptidase</fullName>
    </submittedName>
</protein>
<dbReference type="GO" id="GO:0005524">
    <property type="term" value="F:ATP binding"/>
    <property type="evidence" value="ECO:0007669"/>
    <property type="project" value="InterPro"/>
</dbReference>
<organism evidence="3">
    <name type="scientific">Thermodesulfovibrio autotrophicus</name>
    <dbReference type="NCBI Taxonomy" id="3118333"/>
    <lineage>
        <taxon>Bacteria</taxon>
        <taxon>Pseudomonadati</taxon>
        <taxon>Nitrospirota</taxon>
        <taxon>Thermodesulfovibrionia</taxon>
        <taxon>Thermodesulfovibrionales</taxon>
        <taxon>Thermodesulfovibrionaceae</taxon>
        <taxon>Thermodesulfovibrio</taxon>
    </lineage>
</organism>
<feature type="domain" description="Peptidase C39" evidence="2">
    <location>
        <begin position="34"/>
        <end position="164"/>
    </location>
</feature>
<sequence>MKKNKKMLLLFTLVVLISAAYAQEYIISSVPFFPSEDFQCGPASLAMVLNFWGLRITPEEIAKDIYSKTARGTADFDMLIFAEKKGFKASQYSGNIEDIKEKIKAQKPLIVMTDEGFWFYKKYHYMVIVGFDKHSIIVNSGTEQYKRIDFESFAKKWKKTDFWTLLIEK</sequence>
<feature type="chain" id="PRO_5043504609" evidence="1">
    <location>
        <begin position="23"/>
        <end position="169"/>
    </location>
</feature>
<evidence type="ECO:0000259" key="2">
    <source>
        <dbReference type="PROSITE" id="PS50990"/>
    </source>
</evidence>
<name>A0AAU8GWK9_9BACT</name>
<accession>A0AAU8GWK9</accession>
<dbReference type="Gene3D" id="3.90.70.10">
    <property type="entry name" value="Cysteine proteinases"/>
    <property type="match status" value="1"/>
</dbReference>
<dbReference type="GO" id="GO:0016020">
    <property type="term" value="C:membrane"/>
    <property type="evidence" value="ECO:0007669"/>
    <property type="project" value="InterPro"/>
</dbReference>
<dbReference type="InterPro" id="IPR039563">
    <property type="entry name" value="Peptidase_C39_single_dom"/>
</dbReference>
<dbReference type="GO" id="GO:0006508">
    <property type="term" value="P:proteolysis"/>
    <property type="evidence" value="ECO:0007669"/>
    <property type="project" value="InterPro"/>
</dbReference>
<dbReference type="GO" id="GO:0008233">
    <property type="term" value="F:peptidase activity"/>
    <property type="evidence" value="ECO:0007669"/>
    <property type="project" value="InterPro"/>
</dbReference>
<dbReference type="PROSITE" id="PS50990">
    <property type="entry name" value="PEPTIDASE_C39"/>
    <property type="match status" value="1"/>
</dbReference>
<dbReference type="CDD" id="cd02549">
    <property type="entry name" value="Peptidase_C39A"/>
    <property type="match status" value="1"/>
</dbReference>